<protein>
    <submittedName>
        <fullName evidence="2">Gag_pre-integrs domain-containing protein</fullName>
    </submittedName>
</protein>
<reference evidence="4 5" key="1">
    <citation type="submission" date="2019-08" db="EMBL/GenBank/DDBJ databases">
        <title>Draft genome sequences of two oriental melons (Cucumis melo L. var makuwa).</title>
        <authorList>
            <person name="Kwon S.-Y."/>
        </authorList>
    </citation>
    <scope>NUCLEOTIDE SEQUENCE [LARGE SCALE GENOMIC DNA]</scope>
    <source>
        <strain evidence="5">cv. Chang Bougi</strain>
        <strain evidence="4">cv. SW 3</strain>
        <tissue evidence="2">Leaf</tissue>
    </source>
</reference>
<dbReference type="AlphaFoldDB" id="A0A5A7UY18"/>
<dbReference type="Pfam" id="PF13976">
    <property type="entry name" value="gag_pre-integrs"/>
    <property type="match status" value="1"/>
</dbReference>
<name>A0A5A7UY18_CUCMM</name>
<evidence type="ECO:0000313" key="3">
    <source>
        <dbReference type="EMBL" id="TYK13386.1"/>
    </source>
</evidence>
<organism evidence="2 4">
    <name type="scientific">Cucumis melo var. makuwa</name>
    <name type="common">Oriental melon</name>
    <dbReference type="NCBI Taxonomy" id="1194695"/>
    <lineage>
        <taxon>Eukaryota</taxon>
        <taxon>Viridiplantae</taxon>
        <taxon>Streptophyta</taxon>
        <taxon>Embryophyta</taxon>
        <taxon>Tracheophyta</taxon>
        <taxon>Spermatophyta</taxon>
        <taxon>Magnoliopsida</taxon>
        <taxon>eudicotyledons</taxon>
        <taxon>Gunneridae</taxon>
        <taxon>Pentapetalae</taxon>
        <taxon>rosids</taxon>
        <taxon>fabids</taxon>
        <taxon>Cucurbitales</taxon>
        <taxon>Cucurbitaceae</taxon>
        <taxon>Benincaseae</taxon>
        <taxon>Cucumis</taxon>
    </lineage>
</organism>
<dbReference type="OrthoDB" id="1751483at2759"/>
<dbReference type="EMBL" id="SSTD01010110">
    <property type="protein sequence ID" value="TYK13386.1"/>
    <property type="molecule type" value="Genomic_DNA"/>
</dbReference>
<evidence type="ECO:0000313" key="2">
    <source>
        <dbReference type="EMBL" id="KAA0060772.1"/>
    </source>
</evidence>
<accession>A0A5A7UY18</accession>
<dbReference type="Proteomes" id="UP000321947">
    <property type="component" value="Unassembled WGS sequence"/>
</dbReference>
<comment type="caution">
    <text evidence="2">The sequence shown here is derived from an EMBL/GenBank/DDBJ whole genome shotgun (WGS) entry which is preliminary data.</text>
</comment>
<proteinExistence type="predicted"/>
<dbReference type="Proteomes" id="UP000321393">
    <property type="component" value="Unassembled WGS sequence"/>
</dbReference>
<evidence type="ECO:0000313" key="4">
    <source>
        <dbReference type="Proteomes" id="UP000321393"/>
    </source>
</evidence>
<evidence type="ECO:0000259" key="1">
    <source>
        <dbReference type="Pfam" id="PF13976"/>
    </source>
</evidence>
<gene>
    <name evidence="3" type="ORF">E5676_scaffold818G00040</name>
    <name evidence="2" type="ORF">E6C27_scaffold374G00060</name>
</gene>
<dbReference type="EMBL" id="SSTE01005488">
    <property type="protein sequence ID" value="KAA0060772.1"/>
    <property type="molecule type" value="Genomic_DNA"/>
</dbReference>
<feature type="domain" description="GAG-pre-integrase" evidence="1">
    <location>
        <begin position="47"/>
        <end position="99"/>
    </location>
</feature>
<evidence type="ECO:0000313" key="5">
    <source>
        <dbReference type="Proteomes" id="UP000321947"/>
    </source>
</evidence>
<dbReference type="InterPro" id="IPR025724">
    <property type="entry name" value="GAG-pre-integrase_dom"/>
</dbReference>
<sequence length="123" mass="13829">MLDSLGCECKGKGGVLQVFKDSRVVLVGEKVNDLFAIKEVEMLKEAKVVSTLNLTKADLRHKRLSHISRKGLEALSKQGILPQEINNKLFVYEHCVLGKTRKQNFIKAQHTTIGLLDYIHSDL</sequence>